<name>A0AAW0FK96_9APHY</name>
<feature type="compositionally biased region" description="Acidic residues" evidence="1">
    <location>
        <begin position="1"/>
        <end position="15"/>
    </location>
</feature>
<reference evidence="2 3" key="1">
    <citation type="submission" date="2022-09" db="EMBL/GenBank/DDBJ databases">
        <authorList>
            <person name="Palmer J.M."/>
        </authorList>
    </citation>
    <scope>NUCLEOTIDE SEQUENCE [LARGE SCALE GENOMIC DNA]</scope>
    <source>
        <strain evidence="2 3">DSM 7382</strain>
    </source>
</reference>
<evidence type="ECO:0000256" key="1">
    <source>
        <dbReference type="SAM" id="MobiDB-lite"/>
    </source>
</evidence>
<comment type="caution">
    <text evidence="2">The sequence shown here is derived from an EMBL/GenBank/DDBJ whole genome shotgun (WGS) entry which is preliminary data.</text>
</comment>
<dbReference type="Proteomes" id="UP001385951">
    <property type="component" value="Unassembled WGS sequence"/>
</dbReference>
<sequence>MPLADDDAGTNDEGEPGDRGLTALHNEDDNGDNFEDDDKLHNEIDGLERFMDNVRD</sequence>
<gene>
    <name evidence="2" type="ORF">QCA50_016384</name>
</gene>
<organism evidence="2 3">
    <name type="scientific">Cerrena zonata</name>
    <dbReference type="NCBI Taxonomy" id="2478898"/>
    <lineage>
        <taxon>Eukaryota</taxon>
        <taxon>Fungi</taxon>
        <taxon>Dikarya</taxon>
        <taxon>Basidiomycota</taxon>
        <taxon>Agaricomycotina</taxon>
        <taxon>Agaricomycetes</taxon>
        <taxon>Polyporales</taxon>
        <taxon>Cerrenaceae</taxon>
        <taxon>Cerrena</taxon>
    </lineage>
</organism>
<dbReference type="AlphaFoldDB" id="A0AAW0FK96"/>
<feature type="region of interest" description="Disordered" evidence="1">
    <location>
        <begin position="1"/>
        <end position="40"/>
    </location>
</feature>
<dbReference type="EMBL" id="JASBNA010000048">
    <property type="protein sequence ID" value="KAK7680602.1"/>
    <property type="molecule type" value="Genomic_DNA"/>
</dbReference>
<protein>
    <submittedName>
        <fullName evidence="2">Uncharacterized protein</fullName>
    </submittedName>
</protein>
<evidence type="ECO:0000313" key="2">
    <source>
        <dbReference type="EMBL" id="KAK7680602.1"/>
    </source>
</evidence>
<accession>A0AAW0FK96</accession>
<proteinExistence type="predicted"/>
<keyword evidence="3" id="KW-1185">Reference proteome</keyword>
<evidence type="ECO:0000313" key="3">
    <source>
        <dbReference type="Proteomes" id="UP001385951"/>
    </source>
</evidence>